<protein>
    <submittedName>
        <fullName evidence="3">Uncharacterized protein</fullName>
    </submittedName>
</protein>
<organism evidence="3 4">
    <name type="scientific">Aerosakkonema funiforme FACHB-1375</name>
    <dbReference type="NCBI Taxonomy" id="2949571"/>
    <lineage>
        <taxon>Bacteria</taxon>
        <taxon>Bacillati</taxon>
        <taxon>Cyanobacteriota</taxon>
        <taxon>Cyanophyceae</taxon>
        <taxon>Oscillatoriophycideae</taxon>
        <taxon>Aerosakkonematales</taxon>
        <taxon>Aerosakkonemataceae</taxon>
        <taxon>Aerosakkonema</taxon>
    </lineage>
</organism>
<name>A0A926VEV3_9CYAN</name>
<gene>
    <name evidence="3" type="ORF">H6G03_14435</name>
</gene>
<feature type="compositionally biased region" description="Polar residues" evidence="1">
    <location>
        <begin position="65"/>
        <end position="85"/>
    </location>
</feature>
<feature type="compositionally biased region" description="Low complexity" evidence="1">
    <location>
        <begin position="34"/>
        <end position="49"/>
    </location>
</feature>
<accession>A0A926VEV3</accession>
<evidence type="ECO:0000256" key="2">
    <source>
        <dbReference type="SAM" id="SignalP"/>
    </source>
</evidence>
<keyword evidence="4" id="KW-1185">Reference proteome</keyword>
<dbReference type="Proteomes" id="UP000641646">
    <property type="component" value="Unassembled WGS sequence"/>
</dbReference>
<dbReference type="RefSeq" id="WP_190465093.1">
    <property type="nucleotide sequence ID" value="NZ_JACJPW010000034.1"/>
</dbReference>
<evidence type="ECO:0000256" key="1">
    <source>
        <dbReference type="SAM" id="MobiDB-lite"/>
    </source>
</evidence>
<sequence>MNTTCIFGIVAVATVGMFPLTAQAQSYSSRNGDSAVSQQSSQNANVAGNSNTVNKYIQVININRSPSNRGQRASGNRAVVQNQNQGVDVRGDRNRVRQTAQQSNSNRGANGYVDMSI</sequence>
<feature type="region of interest" description="Disordered" evidence="1">
    <location>
        <begin position="28"/>
        <end position="49"/>
    </location>
</feature>
<feature type="chain" id="PRO_5036927545" evidence="2">
    <location>
        <begin position="25"/>
        <end position="117"/>
    </location>
</feature>
<feature type="region of interest" description="Disordered" evidence="1">
    <location>
        <begin position="65"/>
        <end position="117"/>
    </location>
</feature>
<comment type="caution">
    <text evidence="3">The sequence shown here is derived from an EMBL/GenBank/DDBJ whole genome shotgun (WGS) entry which is preliminary data.</text>
</comment>
<reference evidence="3" key="1">
    <citation type="journal article" date="2015" name="ISME J.">
        <title>Draft Genome Sequence of Streptomyces incarnatus NRRL8089, which Produces the Nucleoside Antibiotic Sinefungin.</title>
        <authorList>
            <person name="Oshima K."/>
            <person name="Hattori M."/>
            <person name="Shimizu H."/>
            <person name="Fukuda K."/>
            <person name="Nemoto M."/>
            <person name="Inagaki K."/>
            <person name="Tamura T."/>
        </authorList>
    </citation>
    <scope>NUCLEOTIDE SEQUENCE</scope>
    <source>
        <strain evidence="3">FACHB-1375</strain>
    </source>
</reference>
<evidence type="ECO:0000313" key="4">
    <source>
        <dbReference type="Proteomes" id="UP000641646"/>
    </source>
</evidence>
<feature type="compositionally biased region" description="Polar residues" evidence="1">
    <location>
        <begin position="98"/>
        <end position="108"/>
    </location>
</feature>
<proteinExistence type="predicted"/>
<dbReference type="EMBL" id="JACJPW010000034">
    <property type="protein sequence ID" value="MBD2182280.1"/>
    <property type="molecule type" value="Genomic_DNA"/>
</dbReference>
<evidence type="ECO:0000313" key="3">
    <source>
        <dbReference type="EMBL" id="MBD2182280.1"/>
    </source>
</evidence>
<dbReference type="AlphaFoldDB" id="A0A926VEV3"/>
<keyword evidence="2" id="KW-0732">Signal</keyword>
<reference evidence="3" key="2">
    <citation type="submission" date="2020-08" db="EMBL/GenBank/DDBJ databases">
        <authorList>
            <person name="Chen M."/>
            <person name="Teng W."/>
            <person name="Zhao L."/>
            <person name="Hu C."/>
            <person name="Zhou Y."/>
            <person name="Han B."/>
            <person name="Song L."/>
            <person name="Shu W."/>
        </authorList>
    </citation>
    <scope>NUCLEOTIDE SEQUENCE</scope>
    <source>
        <strain evidence="3">FACHB-1375</strain>
    </source>
</reference>
<feature type="signal peptide" evidence="2">
    <location>
        <begin position="1"/>
        <end position="24"/>
    </location>
</feature>